<keyword evidence="4" id="KW-1185">Reference proteome</keyword>
<organism evidence="3 4">
    <name type="scientific">Cylindrospermum stagnale PCC 7417</name>
    <dbReference type="NCBI Taxonomy" id="56107"/>
    <lineage>
        <taxon>Bacteria</taxon>
        <taxon>Bacillati</taxon>
        <taxon>Cyanobacteriota</taxon>
        <taxon>Cyanophyceae</taxon>
        <taxon>Nostocales</taxon>
        <taxon>Nostocaceae</taxon>
        <taxon>Cylindrospermum</taxon>
    </lineage>
</organism>
<dbReference type="PATRIC" id="fig|56107.3.peg.2331"/>
<dbReference type="Proteomes" id="UP000010475">
    <property type="component" value="Chromosome"/>
</dbReference>
<evidence type="ECO:0000313" key="4">
    <source>
        <dbReference type="Proteomes" id="UP000010475"/>
    </source>
</evidence>
<dbReference type="InterPro" id="IPR001296">
    <property type="entry name" value="Glyco_trans_1"/>
</dbReference>
<dbReference type="GO" id="GO:0016758">
    <property type="term" value="F:hexosyltransferase activity"/>
    <property type="evidence" value="ECO:0007669"/>
    <property type="project" value="TreeGrafter"/>
</dbReference>
<dbReference type="STRING" id="56107.Cylst_2106"/>
<dbReference type="Pfam" id="PF13579">
    <property type="entry name" value="Glyco_trans_4_4"/>
    <property type="match status" value="1"/>
</dbReference>
<dbReference type="NCBIfam" id="NF007640">
    <property type="entry name" value="PRK10307.1"/>
    <property type="match status" value="1"/>
</dbReference>
<dbReference type="SUPFAM" id="SSF53756">
    <property type="entry name" value="UDP-Glycosyltransferase/glycogen phosphorylase"/>
    <property type="match status" value="1"/>
</dbReference>
<reference evidence="3 4" key="1">
    <citation type="submission" date="2012-06" db="EMBL/GenBank/DDBJ databases">
        <title>Finished chromosome of genome of Cylindrospermum stagnale PCC 7417.</title>
        <authorList>
            <consortium name="US DOE Joint Genome Institute"/>
            <person name="Gugger M."/>
            <person name="Coursin T."/>
            <person name="Rippka R."/>
            <person name="Tandeau De Marsac N."/>
            <person name="Huntemann M."/>
            <person name="Wei C.-L."/>
            <person name="Han J."/>
            <person name="Detter J.C."/>
            <person name="Han C."/>
            <person name="Tapia R."/>
            <person name="Chen A."/>
            <person name="Kyrpides N."/>
            <person name="Mavromatis K."/>
            <person name="Markowitz V."/>
            <person name="Szeto E."/>
            <person name="Ivanova N."/>
            <person name="Pagani I."/>
            <person name="Pati A."/>
            <person name="Goodwin L."/>
            <person name="Nordberg H.P."/>
            <person name="Cantor M.N."/>
            <person name="Hua S.X."/>
            <person name="Woyke T."/>
            <person name="Kerfeld C.A."/>
        </authorList>
    </citation>
    <scope>NUCLEOTIDE SEQUENCE [LARGE SCALE GENOMIC DNA]</scope>
    <source>
        <strain evidence="3 4">PCC 7417</strain>
    </source>
</reference>
<accession>K9WVD5</accession>
<dbReference type="PANTHER" id="PTHR45947:SF3">
    <property type="entry name" value="SULFOQUINOVOSYL TRANSFERASE SQD2"/>
    <property type="match status" value="1"/>
</dbReference>
<dbReference type="PANTHER" id="PTHR45947">
    <property type="entry name" value="SULFOQUINOVOSYL TRANSFERASE SQD2"/>
    <property type="match status" value="1"/>
</dbReference>
<dbReference type="eggNOG" id="COG0438">
    <property type="taxonomic scope" value="Bacteria"/>
</dbReference>
<gene>
    <name evidence="3" type="ORF">Cylst_2106</name>
</gene>
<dbReference type="Pfam" id="PF00534">
    <property type="entry name" value="Glycos_transf_1"/>
    <property type="match status" value="1"/>
</dbReference>
<dbReference type="RefSeq" id="WP_015207600.1">
    <property type="nucleotide sequence ID" value="NC_019757.1"/>
</dbReference>
<evidence type="ECO:0000259" key="1">
    <source>
        <dbReference type="Pfam" id="PF00534"/>
    </source>
</evidence>
<sequence>MHILIYSYNYHPEPIGIAPLMTELAEGFAERGHVVRVITGMPNYPQREIYEGYRGKWYLTEEKNGVTIQRSYLRIKSKPNLIDRLLLELSFVLSSLPQAFKGQRPDVIILTTPPLLVTLPATLLGWLYNCPVVLNLQDILPEAAVRVGLLKNKWMIRGLAALEKFAYRAARSISVITESFSENLVDKGVPVKKIVCIPNWVNVNFIRPLPKKSNPWISTHQLHGKFVVLYSGNIALTQGLETVIAAAARLRHISEIAFVIVGESTALTRLQDYCLSCGADNVLLLPLQPREELPQMLAAADVGLVVQKCNIISFNMPSKLPLLLASGCAIVGSVPATGTAAKAINESGGGLVVEPESPAALAEAVLDVYHNPLLAAQLGQKGRQFAQEHYSLEQALDQYEELFSQIITKRSPNLDSIPELSSKKSVADI</sequence>
<dbReference type="KEGG" id="csg:Cylst_2106"/>
<feature type="domain" description="Glycosyl transferase family 1" evidence="1">
    <location>
        <begin position="223"/>
        <end position="384"/>
    </location>
</feature>
<dbReference type="InterPro" id="IPR028098">
    <property type="entry name" value="Glyco_trans_4-like_N"/>
</dbReference>
<feature type="domain" description="Glycosyltransferase subfamily 4-like N-terminal" evidence="2">
    <location>
        <begin position="16"/>
        <end position="200"/>
    </location>
</feature>
<dbReference type="AlphaFoldDB" id="K9WVD5"/>
<evidence type="ECO:0000313" key="3">
    <source>
        <dbReference type="EMBL" id="AFZ24345.1"/>
    </source>
</evidence>
<dbReference type="OrthoDB" id="9811902at2"/>
<name>K9WVD5_9NOST</name>
<protein>
    <submittedName>
        <fullName evidence="3">Glycosyltransferase</fullName>
    </submittedName>
</protein>
<evidence type="ECO:0000259" key="2">
    <source>
        <dbReference type="Pfam" id="PF13579"/>
    </source>
</evidence>
<dbReference type="InterPro" id="IPR050194">
    <property type="entry name" value="Glycosyltransferase_grp1"/>
</dbReference>
<keyword evidence="3" id="KW-0808">Transferase</keyword>
<dbReference type="CDD" id="cd03794">
    <property type="entry name" value="GT4_WbuB-like"/>
    <property type="match status" value="1"/>
</dbReference>
<dbReference type="EMBL" id="CP003642">
    <property type="protein sequence ID" value="AFZ24345.1"/>
    <property type="molecule type" value="Genomic_DNA"/>
</dbReference>
<proteinExistence type="predicted"/>
<dbReference type="Gene3D" id="3.40.50.2000">
    <property type="entry name" value="Glycogen Phosphorylase B"/>
    <property type="match status" value="2"/>
</dbReference>
<dbReference type="HOGENOM" id="CLU_009583_11_5_3"/>